<name>A0ABR9TKI4_9FLAO</name>
<dbReference type="EMBL" id="PRDM01000002">
    <property type="protein sequence ID" value="MBE8725879.1"/>
    <property type="molecule type" value="Genomic_DNA"/>
</dbReference>
<sequence>MNFKQIKRYFLFTKQQQTGILVLFVIIVLLQFFYFFSDFKIPPHNNPEETKWMALQAEIDIMKLDKNKEVKKVYLFNPNYITDYKGYKLGMSTVEIDRLLAFRKENKFINSAEEFQKVTKISDSLLAVIAPLFKFPDWVKNDKFNQEKEKRNYSSTSKVEKITILNLNEASQEDLIKIYGIGEGLSKRILKQKEVLGCFVSMEQLNDVWGLSPEVITELNNHFKVIPNDNIKKINVNEASLKELSQFPYFNYGLAKQIVTTRSMEGNFANIEELIKIKGFPVEKARIISLYLKL</sequence>
<dbReference type="Proteomes" id="UP000640614">
    <property type="component" value="Unassembled WGS sequence"/>
</dbReference>
<dbReference type="PANTHER" id="PTHR21180">
    <property type="entry name" value="ENDONUCLEASE/EXONUCLEASE/PHOSPHATASE FAMILY DOMAIN-CONTAINING PROTEIN 1"/>
    <property type="match status" value="1"/>
</dbReference>
<evidence type="ECO:0000256" key="1">
    <source>
        <dbReference type="SAM" id="Phobius"/>
    </source>
</evidence>
<protein>
    <submittedName>
        <fullName evidence="2">Helix-hairpin-helix domain-containing protein</fullName>
    </submittedName>
</protein>
<comment type="caution">
    <text evidence="2">The sequence shown here is derived from an EMBL/GenBank/DDBJ whole genome shotgun (WGS) entry which is preliminary data.</text>
</comment>
<keyword evidence="1" id="KW-0812">Transmembrane</keyword>
<gene>
    <name evidence="2" type="ORF">C4F50_13100</name>
</gene>
<dbReference type="PANTHER" id="PTHR21180:SF32">
    <property type="entry name" value="ENDONUCLEASE_EXONUCLEASE_PHOSPHATASE FAMILY DOMAIN-CONTAINING PROTEIN 1"/>
    <property type="match status" value="1"/>
</dbReference>
<proteinExistence type="predicted"/>
<feature type="transmembrane region" description="Helical" evidence="1">
    <location>
        <begin position="20"/>
        <end position="37"/>
    </location>
</feature>
<dbReference type="Gene3D" id="1.10.150.280">
    <property type="entry name" value="AF1531-like domain"/>
    <property type="match status" value="1"/>
</dbReference>
<keyword evidence="3" id="KW-1185">Reference proteome</keyword>
<keyword evidence="1" id="KW-1133">Transmembrane helix</keyword>
<organism evidence="2 3">
    <name type="scientific">Flavobacterium hungaricum</name>
    <dbReference type="NCBI Taxonomy" id="2082725"/>
    <lineage>
        <taxon>Bacteria</taxon>
        <taxon>Pseudomonadati</taxon>
        <taxon>Bacteroidota</taxon>
        <taxon>Flavobacteriia</taxon>
        <taxon>Flavobacteriales</taxon>
        <taxon>Flavobacteriaceae</taxon>
        <taxon>Flavobacterium</taxon>
    </lineage>
</organism>
<dbReference type="SUPFAM" id="SSF47781">
    <property type="entry name" value="RuvA domain 2-like"/>
    <property type="match status" value="1"/>
</dbReference>
<dbReference type="InterPro" id="IPR010994">
    <property type="entry name" value="RuvA_2-like"/>
</dbReference>
<keyword evidence="1" id="KW-0472">Membrane</keyword>
<evidence type="ECO:0000313" key="3">
    <source>
        <dbReference type="Proteomes" id="UP000640614"/>
    </source>
</evidence>
<evidence type="ECO:0000313" key="2">
    <source>
        <dbReference type="EMBL" id="MBE8725879.1"/>
    </source>
</evidence>
<dbReference type="SUPFAM" id="SSF81585">
    <property type="entry name" value="PsbU/PolX domain-like"/>
    <property type="match status" value="1"/>
</dbReference>
<reference evidence="2 3" key="1">
    <citation type="submission" date="2018-07" db="EMBL/GenBank/DDBJ databases">
        <title>Genome assembly of strain KB82.</title>
        <authorList>
            <person name="Kukolya J."/>
            <person name="Horvath B."/>
            <person name="Nagy I."/>
            <person name="Toth A."/>
        </authorList>
    </citation>
    <scope>NUCLEOTIDE SEQUENCE [LARGE SCALE GENOMIC DNA]</scope>
    <source>
        <strain evidence="2 3">Kb82</strain>
    </source>
</reference>
<dbReference type="Pfam" id="PF12836">
    <property type="entry name" value="HHH_3"/>
    <property type="match status" value="2"/>
</dbReference>
<accession>A0ABR9TKI4</accession>
<dbReference type="Gene3D" id="1.10.150.320">
    <property type="entry name" value="Photosystem II 12 kDa extrinsic protein"/>
    <property type="match status" value="1"/>
</dbReference>
<dbReference type="InterPro" id="IPR051675">
    <property type="entry name" value="Endo/Exo/Phosphatase_dom_1"/>
</dbReference>